<dbReference type="AlphaFoldDB" id="A0AA41XH77"/>
<proteinExistence type="inferred from homology"/>
<evidence type="ECO:0000259" key="5">
    <source>
        <dbReference type="Pfam" id="PF04542"/>
    </source>
</evidence>
<feature type="domain" description="RNA polymerase sigma factor 70 region 4 type 2" evidence="6">
    <location>
        <begin position="133"/>
        <end position="182"/>
    </location>
</feature>
<dbReference type="InterPro" id="IPR013324">
    <property type="entry name" value="RNA_pol_sigma_r3/r4-like"/>
</dbReference>
<dbReference type="InterPro" id="IPR013249">
    <property type="entry name" value="RNA_pol_sigma70_r4_t2"/>
</dbReference>
<dbReference type="SUPFAM" id="SSF88659">
    <property type="entry name" value="Sigma3 and sigma4 domains of RNA polymerase sigma factors"/>
    <property type="match status" value="1"/>
</dbReference>
<dbReference type="InterPro" id="IPR036388">
    <property type="entry name" value="WH-like_DNA-bd_sf"/>
</dbReference>
<dbReference type="EMBL" id="JANLCK010000017">
    <property type="protein sequence ID" value="MCS5727937.1"/>
    <property type="molecule type" value="Genomic_DNA"/>
</dbReference>
<dbReference type="InterPro" id="IPR007627">
    <property type="entry name" value="RNA_pol_sigma70_r2"/>
</dbReference>
<feature type="domain" description="RNA polymerase sigma-70 region 2" evidence="5">
    <location>
        <begin position="27"/>
        <end position="94"/>
    </location>
</feature>
<evidence type="ECO:0000313" key="7">
    <source>
        <dbReference type="EMBL" id="MCS5727937.1"/>
    </source>
</evidence>
<dbReference type="Gene3D" id="1.10.1740.10">
    <property type="match status" value="1"/>
</dbReference>
<dbReference type="GO" id="GO:0016987">
    <property type="term" value="F:sigma factor activity"/>
    <property type="evidence" value="ECO:0007669"/>
    <property type="project" value="UniProtKB-KW"/>
</dbReference>
<keyword evidence="3" id="KW-0731">Sigma factor</keyword>
<dbReference type="Pfam" id="PF08281">
    <property type="entry name" value="Sigma70_r4_2"/>
    <property type="match status" value="1"/>
</dbReference>
<accession>A0AA41XH77</accession>
<dbReference type="PANTHER" id="PTHR43133">
    <property type="entry name" value="RNA POLYMERASE ECF-TYPE SIGMA FACTO"/>
    <property type="match status" value="1"/>
</dbReference>
<evidence type="ECO:0000256" key="3">
    <source>
        <dbReference type="ARBA" id="ARBA00023082"/>
    </source>
</evidence>
<protein>
    <submittedName>
        <fullName evidence="7">RNA polymerase sigma factor</fullName>
    </submittedName>
</protein>
<dbReference type="InterPro" id="IPR013325">
    <property type="entry name" value="RNA_pol_sigma_r2"/>
</dbReference>
<reference evidence="7" key="1">
    <citation type="submission" date="2022-08" db="EMBL/GenBank/DDBJ databases">
        <authorList>
            <person name="Deng Y."/>
            <person name="Han X.-F."/>
            <person name="Zhang Y.-Q."/>
        </authorList>
    </citation>
    <scope>NUCLEOTIDE SEQUENCE</scope>
    <source>
        <strain evidence="7">CPCC 203407</strain>
    </source>
</reference>
<keyword evidence="2" id="KW-0805">Transcription regulation</keyword>
<dbReference type="RefSeq" id="WP_259531038.1">
    <property type="nucleotide sequence ID" value="NZ_JANLCK010000017.1"/>
</dbReference>
<evidence type="ECO:0000256" key="4">
    <source>
        <dbReference type="ARBA" id="ARBA00023163"/>
    </source>
</evidence>
<evidence type="ECO:0000256" key="2">
    <source>
        <dbReference type="ARBA" id="ARBA00023015"/>
    </source>
</evidence>
<evidence type="ECO:0000256" key="1">
    <source>
        <dbReference type="ARBA" id="ARBA00010641"/>
    </source>
</evidence>
<name>A0AA41XH77_9MICO</name>
<dbReference type="GO" id="GO:0003677">
    <property type="term" value="F:DNA binding"/>
    <property type="evidence" value="ECO:0007669"/>
    <property type="project" value="InterPro"/>
</dbReference>
<keyword evidence="4" id="KW-0804">Transcription</keyword>
<comment type="caution">
    <text evidence="7">The sequence shown here is derived from an EMBL/GenBank/DDBJ whole genome shotgun (WGS) entry which is preliminary data.</text>
</comment>
<sequence length="202" mass="22163">MTNETSDEHSIWERVRRGDADAFGAIFDLHHARVFRQARRLTETTEDAEDVTALVFLEAWRRRDAVRVVDGSVIAWLSVTANNLARNARRSRNRSRALLAKLNGTRGEGLHSPDHSDRIGARLDREAALGTTHRALARMPSRDRDVIALCLIQGLSTAEAAAALGVAPGTVKSRLSRARHRLSAEVVAALETSPTTTKGTAR</sequence>
<dbReference type="GO" id="GO:0006352">
    <property type="term" value="P:DNA-templated transcription initiation"/>
    <property type="evidence" value="ECO:0007669"/>
    <property type="project" value="InterPro"/>
</dbReference>
<dbReference type="InterPro" id="IPR014284">
    <property type="entry name" value="RNA_pol_sigma-70_dom"/>
</dbReference>
<gene>
    <name evidence="7" type="ORF">N1028_18725</name>
</gene>
<organism evidence="7 8">
    <name type="scientific">Herbiconiux oxytropis</name>
    <dbReference type="NCBI Taxonomy" id="2970915"/>
    <lineage>
        <taxon>Bacteria</taxon>
        <taxon>Bacillati</taxon>
        <taxon>Actinomycetota</taxon>
        <taxon>Actinomycetes</taxon>
        <taxon>Micrococcales</taxon>
        <taxon>Microbacteriaceae</taxon>
        <taxon>Herbiconiux</taxon>
    </lineage>
</organism>
<evidence type="ECO:0000313" key="8">
    <source>
        <dbReference type="Proteomes" id="UP001165587"/>
    </source>
</evidence>
<dbReference type="Proteomes" id="UP001165587">
    <property type="component" value="Unassembled WGS sequence"/>
</dbReference>
<keyword evidence="8" id="KW-1185">Reference proteome</keyword>
<dbReference type="PANTHER" id="PTHR43133:SF25">
    <property type="entry name" value="RNA POLYMERASE SIGMA FACTOR RFAY-RELATED"/>
    <property type="match status" value="1"/>
</dbReference>
<dbReference type="Gene3D" id="1.10.10.10">
    <property type="entry name" value="Winged helix-like DNA-binding domain superfamily/Winged helix DNA-binding domain"/>
    <property type="match status" value="1"/>
</dbReference>
<evidence type="ECO:0000259" key="6">
    <source>
        <dbReference type="Pfam" id="PF08281"/>
    </source>
</evidence>
<comment type="similarity">
    <text evidence="1">Belongs to the sigma-70 factor family. ECF subfamily.</text>
</comment>
<dbReference type="SUPFAM" id="SSF88946">
    <property type="entry name" value="Sigma2 domain of RNA polymerase sigma factors"/>
    <property type="match status" value="1"/>
</dbReference>
<dbReference type="NCBIfam" id="TIGR02937">
    <property type="entry name" value="sigma70-ECF"/>
    <property type="match status" value="1"/>
</dbReference>
<dbReference type="Pfam" id="PF04542">
    <property type="entry name" value="Sigma70_r2"/>
    <property type="match status" value="1"/>
</dbReference>
<dbReference type="InterPro" id="IPR039425">
    <property type="entry name" value="RNA_pol_sigma-70-like"/>
</dbReference>